<evidence type="ECO:0000256" key="1">
    <source>
        <dbReference type="ARBA" id="ARBA00001917"/>
    </source>
</evidence>
<evidence type="ECO:0000313" key="8">
    <source>
        <dbReference type="Proteomes" id="UP000005089"/>
    </source>
</evidence>
<dbReference type="InterPro" id="IPR000415">
    <property type="entry name" value="Nitroreductase-like"/>
</dbReference>
<dbReference type="CDD" id="cd02136">
    <property type="entry name" value="PnbA_NfnB-like"/>
    <property type="match status" value="1"/>
</dbReference>
<accession>C3X9V7</accession>
<dbReference type="AlphaFoldDB" id="C3X9V7"/>
<gene>
    <name evidence="7" type="ORF">OFBG_01011</name>
</gene>
<dbReference type="Gene3D" id="3.40.109.10">
    <property type="entry name" value="NADH Oxidase"/>
    <property type="match status" value="1"/>
</dbReference>
<keyword evidence="4" id="KW-0288">FMN</keyword>
<evidence type="ECO:0000256" key="5">
    <source>
        <dbReference type="ARBA" id="ARBA00023002"/>
    </source>
</evidence>
<dbReference type="STRING" id="847.BRW83_1136"/>
<dbReference type="GeneID" id="77135023"/>
<keyword evidence="3" id="KW-0285">Flavoprotein</keyword>
<keyword evidence="8" id="KW-1185">Reference proteome</keyword>
<evidence type="ECO:0000256" key="4">
    <source>
        <dbReference type="ARBA" id="ARBA00022643"/>
    </source>
</evidence>
<dbReference type="PANTHER" id="PTHR43673:SF2">
    <property type="entry name" value="NITROREDUCTASE"/>
    <property type="match status" value="1"/>
</dbReference>
<dbReference type="InterPro" id="IPR029479">
    <property type="entry name" value="Nitroreductase"/>
</dbReference>
<dbReference type="HOGENOM" id="CLU_070764_9_0_4"/>
<evidence type="ECO:0000256" key="3">
    <source>
        <dbReference type="ARBA" id="ARBA00022630"/>
    </source>
</evidence>
<dbReference type="Proteomes" id="UP000005089">
    <property type="component" value="Unassembled WGS sequence"/>
</dbReference>
<dbReference type="OrthoDB" id="9773807at2"/>
<dbReference type="GO" id="GO:0016491">
    <property type="term" value="F:oxidoreductase activity"/>
    <property type="evidence" value="ECO:0007669"/>
    <property type="project" value="UniProtKB-KW"/>
</dbReference>
<evidence type="ECO:0000313" key="7">
    <source>
        <dbReference type="EMBL" id="EEO29983.1"/>
    </source>
</evidence>
<name>C3X9V7_OXAFO</name>
<evidence type="ECO:0000259" key="6">
    <source>
        <dbReference type="Pfam" id="PF00881"/>
    </source>
</evidence>
<sequence length="228" mass="26061">MSDDMQTAVDAVIKSRKSIRAFKKDPVDPKLVEHILEVASRAPSGSNMQPWNVYVLTGNALKRVVDATCKAFDSGKKYEGEYKYYPDTFFEPYLSRRRQMGWSMYGILGIEKGEHEKARLQQKRNYMFFDAPVGLIFTMNRGLPFGCFIEYGMFMDNIMLSAKSHGLDTCPQGGWSDYHEVLREVLPIKPEELVVDGMALGYADTEATIYKLETEREPVSSFTQFIDK</sequence>
<dbReference type="SUPFAM" id="SSF55469">
    <property type="entry name" value="FMN-dependent nitroreductase-like"/>
    <property type="match status" value="1"/>
</dbReference>
<comment type="cofactor">
    <cofactor evidence="1">
        <name>FMN</name>
        <dbReference type="ChEBI" id="CHEBI:58210"/>
    </cofactor>
</comment>
<evidence type="ECO:0000256" key="2">
    <source>
        <dbReference type="ARBA" id="ARBA00007118"/>
    </source>
</evidence>
<dbReference type="EMBL" id="GG658170">
    <property type="protein sequence ID" value="EEO29983.1"/>
    <property type="molecule type" value="Genomic_DNA"/>
</dbReference>
<protein>
    <submittedName>
        <fullName evidence="7">Nitroreductase family protein</fullName>
    </submittedName>
</protein>
<comment type="similarity">
    <text evidence="2">Belongs to the nitroreductase family.</text>
</comment>
<proteinExistence type="inferred from homology"/>
<dbReference type="PANTHER" id="PTHR43673">
    <property type="entry name" value="NAD(P)H NITROREDUCTASE YDGI-RELATED"/>
    <property type="match status" value="1"/>
</dbReference>
<dbReference type="Pfam" id="PF00881">
    <property type="entry name" value="Nitroreductase"/>
    <property type="match status" value="1"/>
</dbReference>
<keyword evidence="5" id="KW-0560">Oxidoreductase</keyword>
<dbReference type="eggNOG" id="COG0778">
    <property type="taxonomic scope" value="Bacteria"/>
</dbReference>
<reference evidence="7 8" key="1">
    <citation type="submission" date="2009-02" db="EMBL/GenBank/DDBJ databases">
        <title>The Genome Sequence of Oxalobacter formigenes OXCC13.</title>
        <authorList>
            <consortium name="The Broad Institute Genome Sequencing Platform"/>
            <person name="Ward D."/>
            <person name="Young S.K."/>
            <person name="Kodira C.D."/>
            <person name="Zeng Q."/>
            <person name="Koehrsen M."/>
            <person name="Alvarado L."/>
            <person name="Berlin A."/>
            <person name="Borenstein D."/>
            <person name="Chen Z."/>
            <person name="Engels R."/>
            <person name="Freedman E."/>
            <person name="Gellesch M."/>
            <person name="Goldberg J."/>
            <person name="Griggs A."/>
            <person name="Gujja S."/>
            <person name="Heiman D."/>
            <person name="Hepburn T."/>
            <person name="Howarth C."/>
            <person name="Jen D."/>
            <person name="Larson L."/>
            <person name="Lewis B."/>
            <person name="Mehta T."/>
            <person name="Park D."/>
            <person name="Pearson M."/>
            <person name="Roberts A."/>
            <person name="Saif S."/>
            <person name="Shea T."/>
            <person name="Shenoy N."/>
            <person name="Sisk P."/>
            <person name="Stolte C."/>
            <person name="Sykes S."/>
            <person name="Walk T."/>
            <person name="White J."/>
            <person name="Yandava C."/>
            <person name="Allison M.J."/>
            <person name="Lander E."/>
            <person name="Nusbaum C."/>
            <person name="Galagan J."/>
            <person name="Birren B."/>
        </authorList>
    </citation>
    <scope>NUCLEOTIDE SEQUENCE [LARGE SCALE GENOMIC DNA]</scope>
    <source>
        <strain evidence="7 8">OXCC13</strain>
    </source>
</reference>
<organism evidence="7 8">
    <name type="scientific">Oxalobacter formigenes OXCC13</name>
    <dbReference type="NCBI Taxonomy" id="556269"/>
    <lineage>
        <taxon>Bacteria</taxon>
        <taxon>Pseudomonadati</taxon>
        <taxon>Pseudomonadota</taxon>
        <taxon>Betaproteobacteria</taxon>
        <taxon>Burkholderiales</taxon>
        <taxon>Oxalobacteraceae</taxon>
        <taxon>Oxalobacter</taxon>
    </lineage>
</organism>
<dbReference type="RefSeq" id="WP_005880806.1">
    <property type="nucleotide sequence ID" value="NZ_CP019430.1"/>
</dbReference>
<feature type="domain" description="Nitroreductase" evidence="6">
    <location>
        <begin position="13"/>
        <end position="202"/>
    </location>
</feature>